<dbReference type="Proteomes" id="UP000472271">
    <property type="component" value="Chromosome 17"/>
</dbReference>
<accession>A0A672Z163</accession>
<feature type="transmembrane region" description="Helical" evidence="1">
    <location>
        <begin position="465"/>
        <end position="487"/>
    </location>
</feature>
<keyword evidence="3" id="KW-1185">Reference proteome</keyword>
<dbReference type="Gene3D" id="1.10.287.210">
    <property type="match status" value="1"/>
</dbReference>
<evidence type="ECO:0008006" key="4">
    <source>
        <dbReference type="Google" id="ProtNLM"/>
    </source>
</evidence>
<sequence>MEVMKGSAVICITLLCLYMWYMATFYQVSDPSPPHHIPLAPWSVRGQPGSEEPWRRHGRDLHTIDHHDYSDNTWWRVTRDLTRRVTNQSCYVCSLMPHSSHENTLFAPYPLSINHTLFTMIKWTVGDWLSVAEYPWLGWKPNMIFRNPRNFSRDTNTTMVQKNVVFRLRDMSNPFFIPQLCFHSPVTAHTRYNLGHTSGCNITLKVACGLANCENRTDKYTFPTTGTLFPSPFIVVYNLTALLGKSPLTHYDAKTNFTTTYNAVLALTPSDYGYGCPTDMVWTCGQHSYLYLPARWAGTCHLSYLVPAISKLTISPVMSPPHTRVKRDRISGGHKFAISIIPMYGPARLAWYIEELSVELENVTASVERGFDALTSEMKALCTVVLQNRAALDLLLAEKGGVCHPFGDQCCTYEPDVTANMSDVHNQLDHLRRVLHEENTAYATTGWDFWGWLMSGGWKAMLMKIVAMIFGVFVLLLVLSCCIVPIIRSMIRVRGQYGLFPPATGRTGMEWYDLHMGLSFECHHWGGWIFGLYNL</sequence>
<protein>
    <recommendedName>
        <fullName evidence="4">Envelope glycoprotein</fullName>
    </recommendedName>
</protein>
<keyword evidence="1" id="KW-1133">Transmembrane helix</keyword>
<organism evidence="2 3">
    <name type="scientific">Sphaeramia orbicularis</name>
    <name type="common">orbiculate cardinalfish</name>
    <dbReference type="NCBI Taxonomy" id="375764"/>
    <lineage>
        <taxon>Eukaryota</taxon>
        <taxon>Metazoa</taxon>
        <taxon>Chordata</taxon>
        <taxon>Craniata</taxon>
        <taxon>Vertebrata</taxon>
        <taxon>Euteleostomi</taxon>
        <taxon>Actinopterygii</taxon>
        <taxon>Neopterygii</taxon>
        <taxon>Teleostei</taxon>
        <taxon>Neoteleostei</taxon>
        <taxon>Acanthomorphata</taxon>
        <taxon>Gobiaria</taxon>
        <taxon>Kurtiformes</taxon>
        <taxon>Apogonoidei</taxon>
        <taxon>Apogonidae</taxon>
        <taxon>Apogoninae</taxon>
        <taxon>Sphaeramia</taxon>
    </lineage>
</organism>
<proteinExistence type="predicted"/>
<keyword evidence="1" id="KW-0812">Transmembrane</keyword>
<dbReference type="InParanoid" id="A0A672Z163"/>
<keyword evidence="1" id="KW-0472">Membrane</keyword>
<dbReference type="Pfam" id="PF00429">
    <property type="entry name" value="TLV_coat"/>
    <property type="match status" value="1"/>
</dbReference>
<reference evidence="2" key="1">
    <citation type="submission" date="2019-06" db="EMBL/GenBank/DDBJ databases">
        <authorList>
            <consortium name="Wellcome Sanger Institute Data Sharing"/>
        </authorList>
    </citation>
    <scope>NUCLEOTIDE SEQUENCE [LARGE SCALE GENOMIC DNA]</scope>
</reference>
<evidence type="ECO:0000256" key="1">
    <source>
        <dbReference type="SAM" id="Phobius"/>
    </source>
</evidence>
<dbReference type="InterPro" id="IPR018154">
    <property type="entry name" value="TLV/ENV_coat_polyprotein"/>
</dbReference>
<reference evidence="2" key="3">
    <citation type="submission" date="2025-09" db="UniProtKB">
        <authorList>
            <consortium name="Ensembl"/>
        </authorList>
    </citation>
    <scope>IDENTIFICATION</scope>
</reference>
<dbReference type="PANTHER" id="PTHR10424">
    <property type="entry name" value="VIRAL ENVELOPE PROTEIN"/>
    <property type="match status" value="1"/>
</dbReference>
<dbReference type="Ensembl" id="ENSSORT00005010935.1">
    <property type="protein sequence ID" value="ENSSORP00005010595.1"/>
    <property type="gene ID" value="ENSSORG00005005731.1"/>
</dbReference>
<reference evidence="2" key="2">
    <citation type="submission" date="2025-08" db="UniProtKB">
        <authorList>
            <consortium name="Ensembl"/>
        </authorList>
    </citation>
    <scope>IDENTIFICATION</scope>
</reference>
<dbReference type="AlphaFoldDB" id="A0A672Z163"/>
<name>A0A672Z163_9TELE</name>
<dbReference type="SUPFAM" id="SSF58069">
    <property type="entry name" value="Virus ectodomain"/>
    <property type="match status" value="1"/>
</dbReference>
<evidence type="ECO:0000313" key="2">
    <source>
        <dbReference type="Ensembl" id="ENSSORP00005010595.1"/>
    </source>
</evidence>
<evidence type="ECO:0000313" key="3">
    <source>
        <dbReference type="Proteomes" id="UP000472271"/>
    </source>
</evidence>